<dbReference type="Gene3D" id="1.10.10.10">
    <property type="entry name" value="Winged helix-like DNA-binding domain superfamily/Winged helix DNA-binding domain"/>
    <property type="match status" value="1"/>
</dbReference>
<dbReference type="InterPro" id="IPR036390">
    <property type="entry name" value="WH_DNA-bd_sf"/>
</dbReference>
<evidence type="ECO:0000313" key="6">
    <source>
        <dbReference type="Proteomes" id="UP001168537"/>
    </source>
</evidence>
<dbReference type="InterPro" id="IPR036388">
    <property type="entry name" value="WH-like_DNA-bd_sf"/>
</dbReference>
<evidence type="ECO:0000313" key="5">
    <source>
        <dbReference type="EMBL" id="MDN4162674.1"/>
    </source>
</evidence>
<proteinExistence type="predicted"/>
<dbReference type="Proteomes" id="UP001168537">
    <property type="component" value="Unassembled WGS sequence"/>
</dbReference>
<dbReference type="SUPFAM" id="SSF46785">
    <property type="entry name" value="Winged helix' DNA-binding domain"/>
    <property type="match status" value="1"/>
</dbReference>
<comment type="caution">
    <text evidence="5">The sequence shown here is derived from an EMBL/GenBank/DDBJ whole genome shotgun (WGS) entry which is preliminary data.</text>
</comment>
<sequence length="125" mass="13015">MQVQPLDDQDPTPPFEQLRAQVARRAAAGELPAGTRLPTVRATAAELGLAVNTVAKAYRALEADGVVVTEGRRGTFIASDDAAPGRPGAGRADAALDEAAAAYVAAARRAGLTLPEALRRVERGW</sequence>
<evidence type="ECO:0000256" key="3">
    <source>
        <dbReference type="ARBA" id="ARBA00023163"/>
    </source>
</evidence>
<dbReference type="InterPro" id="IPR000524">
    <property type="entry name" value="Tscrpt_reg_HTH_GntR"/>
</dbReference>
<dbReference type="SMART" id="SM00345">
    <property type="entry name" value="HTH_GNTR"/>
    <property type="match status" value="1"/>
</dbReference>
<accession>A0ABT8EX64</accession>
<keyword evidence="3" id="KW-0804">Transcription</keyword>
<evidence type="ECO:0000256" key="2">
    <source>
        <dbReference type="ARBA" id="ARBA00023125"/>
    </source>
</evidence>
<feature type="domain" description="HTH gntR-type" evidence="4">
    <location>
        <begin position="12"/>
        <end position="80"/>
    </location>
</feature>
<evidence type="ECO:0000256" key="1">
    <source>
        <dbReference type="ARBA" id="ARBA00023015"/>
    </source>
</evidence>
<organism evidence="5 6">
    <name type="scientific">Nocardioides abyssi</name>
    <dbReference type="NCBI Taxonomy" id="3058370"/>
    <lineage>
        <taxon>Bacteria</taxon>
        <taxon>Bacillati</taxon>
        <taxon>Actinomycetota</taxon>
        <taxon>Actinomycetes</taxon>
        <taxon>Propionibacteriales</taxon>
        <taxon>Nocardioidaceae</taxon>
        <taxon>Nocardioides</taxon>
    </lineage>
</organism>
<reference evidence="5" key="1">
    <citation type="submission" date="2023-06" db="EMBL/GenBank/DDBJ databases">
        <title>Draft genome sequence of Nocardioides sp. SOB72.</title>
        <authorList>
            <person name="Zhang G."/>
        </authorList>
    </citation>
    <scope>NUCLEOTIDE SEQUENCE</scope>
    <source>
        <strain evidence="5">SOB72</strain>
    </source>
</reference>
<dbReference type="PANTHER" id="PTHR38445:SF9">
    <property type="entry name" value="HTH-TYPE TRANSCRIPTIONAL REPRESSOR YTRA"/>
    <property type="match status" value="1"/>
</dbReference>
<dbReference type="EMBL" id="JAUHJR010000006">
    <property type="protein sequence ID" value="MDN4162674.1"/>
    <property type="molecule type" value="Genomic_DNA"/>
</dbReference>
<keyword evidence="1" id="KW-0805">Transcription regulation</keyword>
<dbReference type="RefSeq" id="WP_300961817.1">
    <property type="nucleotide sequence ID" value="NZ_JAUHJR010000006.1"/>
</dbReference>
<dbReference type="Pfam" id="PF00392">
    <property type="entry name" value="GntR"/>
    <property type="match status" value="1"/>
</dbReference>
<protein>
    <submittedName>
        <fullName evidence="5">GntR family transcriptional regulator</fullName>
    </submittedName>
</protein>
<keyword evidence="6" id="KW-1185">Reference proteome</keyword>
<dbReference type="PANTHER" id="PTHR38445">
    <property type="entry name" value="HTH-TYPE TRANSCRIPTIONAL REPRESSOR YTRA"/>
    <property type="match status" value="1"/>
</dbReference>
<dbReference type="CDD" id="cd07377">
    <property type="entry name" value="WHTH_GntR"/>
    <property type="match status" value="1"/>
</dbReference>
<keyword evidence="2" id="KW-0238">DNA-binding</keyword>
<name>A0ABT8EX64_9ACTN</name>
<gene>
    <name evidence="5" type="ORF">QWY29_15000</name>
</gene>
<dbReference type="PROSITE" id="PS50949">
    <property type="entry name" value="HTH_GNTR"/>
    <property type="match status" value="1"/>
</dbReference>
<evidence type="ECO:0000259" key="4">
    <source>
        <dbReference type="PROSITE" id="PS50949"/>
    </source>
</evidence>